<organism evidence="2 3">
    <name type="scientific">Grifola frondosa</name>
    <name type="common">Maitake</name>
    <name type="synonym">Polyporus frondosus</name>
    <dbReference type="NCBI Taxonomy" id="5627"/>
    <lineage>
        <taxon>Eukaryota</taxon>
        <taxon>Fungi</taxon>
        <taxon>Dikarya</taxon>
        <taxon>Basidiomycota</taxon>
        <taxon>Agaricomycotina</taxon>
        <taxon>Agaricomycetes</taxon>
        <taxon>Polyporales</taxon>
        <taxon>Grifolaceae</taxon>
        <taxon>Grifola</taxon>
    </lineage>
</organism>
<dbReference type="Proteomes" id="UP000092993">
    <property type="component" value="Unassembled WGS sequence"/>
</dbReference>
<evidence type="ECO:0000313" key="3">
    <source>
        <dbReference type="Proteomes" id="UP000092993"/>
    </source>
</evidence>
<comment type="caution">
    <text evidence="2">The sequence shown here is derived from an EMBL/GenBank/DDBJ whole genome shotgun (WGS) entry which is preliminary data.</text>
</comment>
<dbReference type="AlphaFoldDB" id="A0A1C7MRU5"/>
<reference evidence="2 3" key="1">
    <citation type="submission" date="2016-03" db="EMBL/GenBank/DDBJ databases">
        <title>Whole genome sequencing of Grifola frondosa 9006-11.</title>
        <authorList>
            <person name="Min B."/>
            <person name="Park H."/>
            <person name="Kim J.-G."/>
            <person name="Cho H."/>
            <person name="Oh Y.-L."/>
            <person name="Kong W.-S."/>
            <person name="Choi I.-G."/>
        </authorList>
    </citation>
    <scope>NUCLEOTIDE SEQUENCE [LARGE SCALE GENOMIC DNA]</scope>
    <source>
        <strain evidence="2 3">9006-11</strain>
    </source>
</reference>
<protein>
    <submittedName>
        <fullName evidence="2">Uncharacterized protein</fullName>
    </submittedName>
</protein>
<name>A0A1C7MRU5_GRIFR</name>
<sequence length="223" mass="24778">MCSSLPSLCKRPPINTPSPAHPLSGAREDASPPPLCILVLSDSHTYPSCLNLRWLHLNRRLPSSQRHRHRNKHLLPRRRAGRLPRSHPTGDEAQVIATPAAAQKSDTYPLINPLTQSSEKTPSFNPIRYWGNLFHGSPSARLSACPTHRPSSLTGASSPKCTCSTAMVPDTRPPILPKPVCRLTPLQGEHNRLLRYWPTGVLEHLDLQARCRDSDALWTRTSV</sequence>
<gene>
    <name evidence="2" type="ORF">A0H81_00867</name>
</gene>
<evidence type="ECO:0000313" key="2">
    <source>
        <dbReference type="EMBL" id="OBZ79582.1"/>
    </source>
</evidence>
<evidence type="ECO:0000256" key="1">
    <source>
        <dbReference type="SAM" id="MobiDB-lite"/>
    </source>
</evidence>
<feature type="compositionally biased region" description="Basic residues" evidence="1">
    <location>
        <begin position="65"/>
        <end position="85"/>
    </location>
</feature>
<proteinExistence type="predicted"/>
<feature type="region of interest" description="Disordered" evidence="1">
    <location>
        <begin position="63"/>
        <end position="90"/>
    </location>
</feature>
<accession>A0A1C7MRU5</accession>
<feature type="region of interest" description="Disordered" evidence="1">
    <location>
        <begin position="1"/>
        <end position="28"/>
    </location>
</feature>
<keyword evidence="3" id="KW-1185">Reference proteome</keyword>
<dbReference type="EMBL" id="LUGG01000001">
    <property type="protein sequence ID" value="OBZ79582.1"/>
    <property type="molecule type" value="Genomic_DNA"/>
</dbReference>